<dbReference type="AlphaFoldDB" id="A0A9P0JIC0"/>
<dbReference type="EMBL" id="CAKOFQ010006652">
    <property type="protein sequence ID" value="CAH1953931.1"/>
    <property type="molecule type" value="Genomic_DNA"/>
</dbReference>
<reference evidence="1" key="1">
    <citation type="submission" date="2022-03" db="EMBL/GenBank/DDBJ databases">
        <authorList>
            <person name="Sayadi A."/>
        </authorList>
    </citation>
    <scope>NUCLEOTIDE SEQUENCE</scope>
</reference>
<sequence length="96" mass="11151">RSGSVVRRDLHATLCFCSTRCVPGSLCPRFFAVSSCRDGGVSDFVVIVYEDLLWLFIKCEWSIFTFDIEHFYGLPELNVFRADKVFSYIFLKYGWT</sequence>
<evidence type="ECO:0000313" key="1">
    <source>
        <dbReference type="EMBL" id="CAH1953931.1"/>
    </source>
</evidence>
<organism evidence="1 2">
    <name type="scientific">Acanthoscelides obtectus</name>
    <name type="common">Bean weevil</name>
    <name type="synonym">Bruchus obtectus</name>
    <dbReference type="NCBI Taxonomy" id="200917"/>
    <lineage>
        <taxon>Eukaryota</taxon>
        <taxon>Metazoa</taxon>
        <taxon>Ecdysozoa</taxon>
        <taxon>Arthropoda</taxon>
        <taxon>Hexapoda</taxon>
        <taxon>Insecta</taxon>
        <taxon>Pterygota</taxon>
        <taxon>Neoptera</taxon>
        <taxon>Endopterygota</taxon>
        <taxon>Coleoptera</taxon>
        <taxon>Polyphaga</taxon>
        <taxon>Cucujiformia</taxon>
        <taxon>Chrysomeloidea</taxon>
        <taxon>Chrysomelidae</taxon>
        <taxon>Bruchinae</taxon>
        <taxon>Bruchini</taxon>
        <taxon>Acanthoscelides</taxon>
    </lineage>
</organism>
<accession>A0A9P0JIC0</accession>
<dbReference type="Proteomes" id="UP001152888">
    <property type="component" value="Unassembled WGS sequence"/>
</dbReference>
<feature type="non-terminal residue" evidence="1">
    <location>
        <position position="96"/>
    </location>
</feature>
<proteinExistence type="predicted"/>
<gene>
    <name evidence="1" type="ORF">ACAOBT_LOCUS301</name>
</gene>
<keyword evidence="2" id="KW-1185">Reference proteome</keyword>
<comment type="caution">
    <text evidence="1">The sequence shown here is derived from an EMBL/GenBank/DDBJ whole genome shotgun (WGS) entry which is preliminary data.</text>
</comment>
<protein>
    <submittedName>
        <fullName evidence="1">Uncharacterized protein</fullName>
    </submittedName>
</protein>
<evidence type="ECO:0000313" key="2">
    <source>
        <dbReference type="Proteomes" id="UP001152888"/>
    </source>
</evidence>
<name>A0A9P0JIC0_ACAOB</name>